<protein>
    <submittedName>
        <fullName evidence="1">Uncharacterized protein</fullName>
    </submittedName>
</protein>
<name>A0A086P6J4_SPHHM</name>
<sequence length="166" mass="18158">MLAVDQPVLRQIGHAARRAVAAQVGRRGAHHIALAADAPADQRAVGLVADADHEVEALGHRIDHALGQLQLDIQGWIAVEQRGQVRGHMAAAERGHTAHAQQALHAAVQRHHLAARVHELVQDLQRALVQQRTGLGQRQRAGRSREQRHLHLALQRVDLPGHGRGR</sequence>
<keyword evidence="2" id="KW-1185">Reference proteome</keyword>
<dbReference type="Proteomes" id="UP000024284">
    <property type="component" value="Unassembled WGS sequence"/>
</dbReference>
<organism evidence="1 2">
    <name type="scientific">Sphingobium herbicidovorans (strain ATCC 700291 / DSM 11019 / CCUG 56400 / KCTC 2939 / LMG 18315 / NBRC 16415 / MH)</name>
    <name type="common">Sphingomonas herbicidovorans</name>
    <dbReference type="NCBI Taxonomy" id="1219045"/>
    <lineage>
        <taxon>Bacteria</taxon>
        <taxon>Pseudomonadati</taxon>
        <taxon>Pseudomonadota</taxon>
        <taxon>Alphaproteobacteria</taxon>
        <taxon>Sphingomonadales</taxon>
        <taxon>Sphingomonadaceae</taxon>
        <taxon>Sphingobium</taxon>
    </lineage>
</organism>
<comment type="caution">
    <text evidence="1">The sequence shown here is derived from an EMBL/GenBank/DDBJ whole genome shotgun (WGS) entry which is preliminary data.</text>
</comment>
<evidence type="ECO:0000313" key="2">
    <source>
        <dbReference type="Proteomes" id="UP000024284"/>
    </source>
</evidence>
<dbReference type="EMBL" id="JFZA02000042">
    <property type="protein sequence ID" value="KFG89012.1"/>
    <property type="molecule type" value="Genomic_DNA"/>
</dbReference>
<reference evidence="1" key="1">
    <citation type="submission" date="2014-08" db="EMBL/GenBank/DDBJ databases">
        <title>Draft genome sequences of Sphingobium herbicidovorans.</title>
        <authorList>
            <person name="Gan H.M."/>
            <person name="Gan H.Y."/>
            <person name="Savka M.A."/>
        </authorList>
    </citation>
    <scope>NUCLEOTIDE SEQUENCE [LARGE SCALE GENOMIC DNA]</scope>
    <source>
        <strain evidence="1">NBRC 16415</strain>
    </source>
</reference>
<gene>
    <name evidence="1" type="ORF">BV98_003213</name>
</gene>
<proteinExistence type="predicted"/>
<accession>A0A086P6J4</accession>
<evidence type="ECO:0000313" key="1">
    <source>
        <dbReference type="EMBL" id="KFG89012.1"/>
    </source>
</evidence>
<dbReference type="AlphaFoldDB" id="A0A086P6J4"/>